<proteinExistence type="predicted"/>
<evidence type="ECO:0000313" key="3">
    <source>
        <dbReference type="Proteomes" id="UP001149165"/>
    </source>
</evidence>
<feature type="compositionally biased region" description="Basic and acidic residues" evidence="1">
    <location>
        <begin position="1"/>
        <end position="14"/>
    </location>
</feature>
<reference evidence="2" key="1">
    <citation type="submission" date="2022-11" db="EMBL/GenBank/DDBJ databases">
        <authorList>
            <person name="Petersen C."/>
        </authorList>
    </citation>
    <scope>NUCLEOTIDE SEQUENCE</scope>
    <source>
        <strain evidence="2">IBT 30069</strain>
    </source>
</reference>
<dbReference type="AlphaFoldDB" id="A0A9W9KJ59"/>
<feature type="compositionally biased region" description="Low complexity" evidence="1">
    <location>
        <begin position="18"/>
        <end position="29"/>
    </location>
</feature>
<dbReference type="Proteomes" id="UP001149165">
    <property type="component" value="Unassembled WGS sequence"/>
</dbReference>
<feature type="region of interest" description="Disordered" evidence="1">
    <location>
        <begin position="1"/>
        <end position="80"/>
    </location>
</feature>
<name>A0A9W9KJ59_9EURO</name>
<reference evidence="2" key="2">
    <citation type="journal article" date="2023" name="IMA Fungus">
        <title>Comparative genomic study of the Penicillium genus elucidates a diverse pangenome and 15 lateral gene transfer events.</title>
        <authorList>
            <person name="Petersen C."/>
            <person name="Sorensen T."/>
            <person name="Nielsen M.R."/>
            <person name="Sondergaard T.E."/>
            <person name="Sorensen J.L."/>
            <person name="Fitzpatrick D.A."/>
            <person name="Frisvad J.C."/>
            <person name="Nielsen K.L."/>
        </authorList>
    </citation>
    <scope>NUCLEOTIDE SEQUENCE</scope>
    <source>
        <strain evidence="2">IBT 30069</strain>
    </source>
</reference>
<dbReference type="OrthoDB" id="10464142at2759"/>
<feature type="compositionally biased region" description="Polar residues" evidence="1">
    <location>
        <begin position="32"/>
        <end position="42"/>
    </location>
</feature>
<gene>
    <name evidence="2" type="ORF">N7456_004376</name>
</gene>
<accession>A0A9W9KJ59</accession>
<keyword evidence="3" id="KW-1185">Reference proteome</keyword>
<evidence type="ECO:0000256" key="1">
    <source>
        <dbReference type="SAM" id="MobiDB-lite"/>
    </source>
</evidence>
<feature type="compositionally biased region" description="Low complexity" evidence="1">
    <location>
        <begin position="54"/>
        <end position="66"/>
    </location>
</feature>
<protein>
    <submittedName>
        <fullName evidence="2">Uncharacterized protein</fullName>
    </submittedName>
</protein>
<comment type="caution">
    <text evidence="2">The sequence shown here is derived from an EMBL/GenBank/DDBJ whole genome shotgun (WGS) entry which is preliminary data.</text>
</comment>
<organism evidence="2 3">
    <name type="scientific">Penicillium angulare</name>
    <dbReference type="NCBI Taxonomy" id="116970"/>
    <lineage>
        <taxon>Eukaryota</taxon>
        <taxon>Fungi</taxon>
        <taxon>Dikarya</taxon>
        <taxon>Ascomycota</taxon>
        <taxon>Pezizomycotina</taxon>
        <taxon>Eurotiomycetes</taxon>
        <taxon>Eurotiomycetidae</taxon>
        <taxon>Eurotiales</taxon>
        <taxon>Aspergillaceae</taxon>
        <taxon>Penicillium</taxon>
    </lineage>
</organism>
<evidence type="ECO:0000313" key="2">
    <source>
        <dbReference type="EMBL" id="KAJ5107701.1"/>
    </source>
</evidence>
<dbReference type="EMBL" id="JAPQKH010000003">
    <property type="protein sequence ID" value="KAJ5107701.1"/>
    <property type="molecule type" value="Genomic_DNA"/>
</dbReference>
<sequence>MDEKPDNVASEVKEQPSLVENELELNTELQRSRSQPTASLSKSNEEDKTSGQQSSRASMRSLPSSAIPTQDRDLNQEKPFLTYDNSPILITRTSPKFHSKHNPRVDLIASTKKYATRFYRNRGDIEDIGSPA</sequence>